<gene>
    <name evidence="2" type="ORF">SAMN06297382_1219</name>
</gene>
<proteinExistence type="predicted"/>
<dbReference type="Proteomes" id="UP000198346">
    <property type="component" value="Unassembled WGS sequence"/>
</dbReference>
<dbReference type="PROSITE" id="PS51257">
    <property type="entry name" value="PROKAR_LIPOPROTEIN"/>
    <property type="match status" value="1"/>
</dbReference>
<dbReference type="RefSeq" id="WP_089411699.1">
    <property type="nucleotide sequence ID" value="NZ_FZQA01000002.1"/>
</dbReference>
<dbReference type="OrthoDB" id="8443104at2"/>
<evidence type="ECO:0000313" key="2">
    <source>
        <dbReference type="EMBL" id="SNT72183.1"/>
    </source>
</evidence>
<name>A0A239PQ56_9PROT</name>
<accession>A0A239PQ56</accession>
<dbReference type="AlphaFoldDB" id="A0A239PQ56"/>
<evidence type="ECO:0000313" key="3">
    <source>
        <dbReference type="Proteomes" id="UP000198346"/>
    </source>
</evidence>
<protein>
    <recommendedName>
        <fullName evidence="4">DUF4352 domain-containing protein</fullName>
    </recommendedName>
</protein>
<keyword evidence="1" id="KW-0732">Signal</keyword>
<dbReference type="EMBL" id="FZQA01000002">
    <property type="protein sequence ID" value="SNT72183.1"/>
    <property type="molecule type" value="Genomic_DNA"/>
</dbReference>
<reference evidence="2 3" key="1">
    <citation type="submission" date="2017-07" db="EMBL/GenBank/DDBJ databases">
        <authorList>
            <person name="Sun Z.S."/>
            <person name="Albrecht U."/>
            <person name="Echele G."/>
            <person name="Lee C.C."/>
        </authorList>
    </citation>
    <scope>NUCLEOTIDE SEQUENCE [LARGE SCALE GENOMIC DNA]</scope>
    <source>
        <strain evidence="2 3">CGMCC 1.12710</strain>
    </source>
</reference>
<organism evidence="2 3">
    <name type="scientific">Amphiplicatus metriothermophilus</name>
    <dbReference type="NCBI Taxonomy" id="1519374"/>
    <lineage>
        <taxon>Bacteria</taxon>
        <taxon>Pseudomonadati</taxon>
        <taxon>Pseudomonadota</taxon>
        <taxon>Alphaproteobacteria</taxon>
        <taxon>Parvularculales</taxon>
        <taxon>Parvularculaceae</taxon>
        <taxon>Amphiplicatus</taxon>
    </lineage>
</organism>
<evidence type="ECO:0000256" key="1">
    <source>
        <dbReference type="SAM" id="SignalP"/>
    </source>
</evidence>
<keyword evidence="3" id="KW-1185">Reference proteome</keyword>
<feature type="chain" id="PRO_5012308837" description="DUF4352 domain-containing protein" evidence="1">
    <location>
        <begin position="18"/>
        <end position="187"/>
    </location>
</feature>
<evidence type="ECO:0008006" key="4">
    <source>
        <dbReference type="Google" id="ProtNLM"/>
    </source>
</evidence>
<feature type="signal peptide" evidence="1">
    <location>
        <begin position="1"/>
        <end position="17"/>
    </location>
</feature>
<sequence length="187" mass="20356">MNKGFALALFAASAALAAGCASDRSRAARERNPAPCPNVVVLADAARAIEFDGEQTLENVAYTAEILGVDLACRYYADKPIDASLTVDFAFGRGPKGAERKHAFTYFVAVTRKDLEVIEKAEFTIPVEFDDNRPVRLAEEKIRKIVIPRAGENTSGTNFEVVVGFALTPEQAIFNRSGKSLKFPNLQ</sequence>